<protein>
    <recommendedName>
        <fullName evidence="4 12">2-dehydropantoate 2-reductase</fullName>
        <ecNumber evidence="3 12">1.1.1.169</ecNumber>
    </recommendedName>
    <alternativeName>
        <fullName evidence="8 12">Ketopantoate reductase</fullName>
    </alternativeName>
</protein>
<evidence type="ECO:0000259" key="13">
    <source>
        <dbReference type="Pfam" id="PF02558"/>
    </source>
</evidence>
<sequence>MHVAVIGAGALGTLLAGRLKRAETSVTLVGHPGRHLDAIADRGVCIERPNGTAESADLTVSTEHDEVAAADWVLLAVKSYDTKSAMADIAPSLDGTTVLSVQNGLGNAETIAEYVDPEQVVVGTTGHGASIPEPGRVDHAGTGETVIGRYFTDIDEEVETIAATLTAADVETRVTDRPRDAIWEKLLINVAINASTALARVPNGYLLTSQPGERLLERAIEEAIDVAQAEGRSVPNDVVDHAKTVARRTATNTSSMRQDIESGSRTEIDALNGAIVSLGRKHDVETPVNQTLADLVRLAER</sequence>
<dbReference type="NCBIfam" id="TIGR00745">
    <property type="entry name" value="apbA_panE"/>
    <property type="match status" value="1"/>
</dbReference>
<comment type="function">
    <text evidence="11">Catalyzes the NAD(P)H-dependent reduction of ketopantoate into pantoic acid.</text>
</comment>
<evidence type="ECO:0000256" key="11">
    <source>
        <dbReference type="ARBA" id="ARBA00056765"/>
    </source>
</evidence>
<accession>A0A0F7PAD8</accession>
<dbReference type="EMBL" id="CP011564">
    <property type="protein sequence ID" value="ALG82072.1"/>
    <property type="molecule type" value="Genomic_DNA"/>
</dbReference>
<dbReference type="KEGG" id="hsu:HLASF_1190"/>
<evidence type="ECO:0000313" key="16">
    <source>
        <dbReference type="EMBL" id="ALG82072.1"/>
    </source>
</evidence>
<dbReference type="RefSeq" id="WP_050048405.1">
    <property type="nucleotide sequence ID" value="NZ_CP008874.1"/>
</dbReference>
<proteinExistence type="inferred from homology"/>
<evidence type="ECO:0000256" key="7">
    <source>
        <dbReference type="ARBA" id="ARBA00023002"/>
    </source>
</evidence>
<keyword evidence="18" id="KW-1185">Reference proteome</keyword>
<dbReference type="Gene3D" id="3.40.50.720">
    <property type="entry name" value="NAD(P)-binding Rossmann-like Domain"/>
    <property type="match status" value="1"/>
</dbReference>
<organism evidence="15 18">
    <name type="scientific">Halanaeroarchaeum sulfurireducens</name>
    <dbReference type="NCBI Taxonomy" id="1604004"/>
    <lineage>
        <taxon>Archaea</taxon>
        <taxon>Methanobacteriati</taxon>
        <taxon>Methanobacteriota</taxon>
        <taxon>Stenosarchaea group</taxon>
        <taxon>Halobacteria</taxon>
        <taxon>Halobacteriales</taxon>
        <taxon>Halobacteriaceae</taxon>
        <taxon>Halanaeroarchaeum</taxon>
    </lineage>
</organism>
<evidence type="ECO:0000256" key="1">
    <source>
        <dbReference type="ARBA" id="ARBA00004724"/>
    </source>
</evidence>
<dbReference type="InterPro" id="IPR050838">
    <property type="entry name" value="Ketopantoate_reductase"/>
</dbReference>
<keyword evidence="5 12" id="KW-0521">NADP</keyword>
<dbReference type="InterPro" id="IPR013752">
    <property type="entry name" value="KPA_reductase"/>
</dbReference>
<evidence type="ECO:0000256" key="9">
    <source>
        <dbReference type="ARBA" id="ARBA00047506"/>
    </source>
</evidence>
<dbReference type="Pfam" id="PF08546">
    <property type="entry name" value="ApbA_C"/>
    <property type="match status" value="1"/>
</dbReference>
<dbReference type="GeneID" id="26010526"/>
<comment type="pathway">
    <text evidence="1 12">Cofactor biosynthesis; coenzyme A biosynthesis.</text>
</comment>
<dbReference type="InterPro" id="IPR013332">
    <property type="entry name" value="KPR_N"/>
</dbReference>
<dbReference type="GO" id="GO:0005737">
    <property type="term" value="C:cytoplasm"/>
    <property type="evidence" value="ECO:0007669"/>
    <property type="project" value="TreeGrafter"/>
</dbReference>
<dbReference type="GO" id="GO:0008677">
    <property type="term" value="F:2-dehydropantoate 2-reductase activity"/>
    <property type="evidence" value="ECO:0007669"/>
    <property type="project" value="UniProtKB-EC"/>
</dbReference>
<dbReference type="Proteomes" id="UP000069906">
    <property type="component" value="Chromosome"/>
</dbReference>
<dbReference type="GO" id="GO:0015940">
    <property type="term" value="P:pantothenate biosynthetic process"/>
    <property type="evidence" value="ECO:0007669"/>
    <property type="project" value="InterPro"/>
</dbReference>
<evidence type="ECO:0000313" key="15">
    <source>
        <dbReference type="EMBL" id="AKH97677.1"/>
    </source>
</evidence>
<dbReference type="InterPro" id="IPR013328">
    <property type="entry name" value="6PGD_dom2"/>
</dbReference>
<reference evidence="17" key="2">
    <citation type="submission" date="2015-05" db="EMBL/GenBank/DDBJ databases">
        <title>Complete genome sequence of Halanaeroarchaeum sulfurireducens type strain M27-SA2, a sulfate-reducer haloarchaeon from marine anoxic lake Medee.</title>
        <authorList>
            <person name="Messina E."/>
            <person name="Kublanov I.V."/>
            <person name="Toshchakov S."/>
            <person name="Arcadi E."/>
            <person name="La Spada G."/>
            <person name="La Cono V."/>
            <person name="Yakimov M.M."/>
        </authorList>
    </citation>
    <scope>NUCLEOTIDE SEQUENCE [LARGE SCALE GENOMIC DNA]</scope>
    <source>
        <strain evidence="17">M27-SA2</strain>
    </source>
</reference>
<dbReference type="InterPro" id="IPR036291">
    <property type="entry name" value="NAD(P)-bd_dom_sf"/>
</dbReference>
<dbReference type="SUPFAM" id="SSF51735">
    <property type="entry name" value="NAD(P)-binding Rossmann-fold domains"/>
    <property type="match status" value="1"/>
</dbReference>
<keyword evidence="7 12" id="KW-0560">Oxidoreductase</keyword>
<dbReference type="FunFam" id="1.10.1040.10:FF:000017">
    <property type="entry name" value="2-dehydropantoate 2-reductase"/>
    <property type="match status" value="1"/>
</dbReference>
<dbReference type="AlphaFoldDB" id="A0A0F7PAD8"/>
<dbReference type="InterPro" id="IPR003710">
    <property type="entry name" value="ApbA"/>
</dbReference>
<evidence type="ECO:0000256" key="6">
    <source>
        <dbReference type="ARBA" id="ARBA00022993"/>
    </source>
</evidence>
<evidence type="ECO:0000256" key="10">
    <source>
        <dbReference type="ARBA" id="ARBA00048196"/>
    </source>
</evidence>
<evidence type="ECO:0000313" key="17">
    <source>
        <dbReference type="Proteomes" id="UP000060390"/>
    </source>
</evidence>
<comment type="catalytic activity">
    <reaction evidence="9">
        <text>(R)-pantoate + NADP(+) = 2-dehydropantoate + NADPH + H(+)</text>
        <dbReference type="Rhea" id="RHEA:16233"/>
        <dbReference type="ChEBI" id="CHEBI:11561"/>
        <dbReference type="ChEBI" id="CHEBI:15378"/>
        <dbReference type="ChEBI" id="CHEBI:15980"/>
        <dbReference type="ChEBI" id="CHEBI:57783"/>
        <dbReference type="ChEBI" id="CHEBI:58349"/>
        <dbReference type="EC" id="1.1.1.169"/>
    </reaction>
    <physiologicalReaction direction="right-to-left" evidence="9">
        <dbReference type="Rhea" id="RHEA:16235"/>
    </physiologicalReaction>
</comment>
<dbReference type="EMBL" id="CP008874">
    <property type="protein sequence ID" value="AKH97677.1"/>
    <property type="molecule type" value="Genomic_DNA"/>
</dbReference>
<feature type="domain" description="Ketopantoate reductase N-terminal" evidence="13">
    <location>
        <begin position="3"/>
        <end position="149"/>
    </location>
</feature>
<dbReference type="SUPFAM" id="SSF48179">
    <property type="entry name" value="6-phosphogluconate dehydrogenase C-terminal domain-like"/>
    <property type="match status" value="1"/>
</dbReference>
<dbReference type="Pfam" id="PF02558">
    <property type="entry name" value="ApbA"/>
    <property type="match status" value="1"/>
</dbReference>
<evidence type="ECO:0000256" key="3">
    <source>
        <dbReference type="ARBA" id="ARBA00013014"/>
    </source>
</evidence>
<reference evidence="16 17" key="3">
    <citation type="journal article" date="2016" name="Stand. Genomic Sci.">
        <title>Complete genome sequence of 'Halanaeroarchaeum sulfurireducens' M27-SA2, a sulfur-reducing and acetate-oxidizing haloarchaeon from the deep-sea hypersaline anoxic lake Medee.</title>
        <authorList>
            <person name="Messina E."/>
            <person name="Sorokin D.Y."/>
            <person name="Kublanov I.V."/>
            <person name="Toshchakov S."/>
            <person name="Lopatina A."/>
            <person name="Arcadi E."/>
            <person name="Smedile F."/>
            <person name="La Spada G."/>
            <person name="La Cono V."/>
            <person name="Yakimov M.M."/>
        </authorList>
    </citation>
    <scope>NUCLEOTIDE SEQUENCE [LARGE SCALE GENOMIC DNA]</scope>
    <source>
        <strain evidence="16 17">M27-SA2</strain>
    </source>
</reference>
<evidence type="ECO:0000313" key="18">
    <source>
        <dbReference type="Proteomes" id="UP000069906"/>
    </source>
</evidence>
<dbReference type="PANTHER" id="PTHR43765">
    <property type="entry name" value="2-DEHYDROPANTOATE 2-REDUCTASE-RELATED"/>
    <property type="match status" value="1"/>
</dbReference>
<dbReference type="GO" id="GO:0015937">
    <property type="term" value="P:coenzyme A biosynthetic process"/>
    <property type="evidence" value="ECO:0007669"/>
    <property type="project" value="UniProtKB-UniPathway"/>
</dbReference>
<dbReference type="HOGENOM" id="CLU_031468_0_0_2"/>
<dbReference type="PATRIC" id="fig|1604004.4.peg.1251"/>
<comment type="similarity">
    <text evidence="2 12">Belongs to the ketopantoate reductase family.</text>
</comment>
<feature type="domain" description="Ketopantoate reductase C-terminal" evidence="14">
    <location>
        <begin position="180"/>
        <end position="299"/>
    </location>
</feature>
<dbReference type="PANTHER" id="PTHR43765:SF2">
    <property type="entry name" value="2-DEHYDROPANTOATE 2-REDUCTASE"/>
    <property type="match status" value="1"/>
</dbReference>
<dbReference type="Proteomes" id="UP000060390">
    <property type="component" value="Chromosome"/>
</dbReference>
<dbReference type="GO" id="GO:0050661">
    <property type="term" value="F:NADP binding"/>
    <property type="evidence" value="ECO:0007669"/>
    <property type="project" value="TreeGrafter"/>
</dbReference>
<dbReference type="KEGG" id="hsf:HLASA_1178"/>
<evidence type="ECO:0000256" key="5">
    <source>
        <dbReference type="ARBA" id="ARBA00022857"/>
    </source>
</evidence>
<evidence type="ECO:0000256" key="8">
    <source>
        <dbReference type="ARBA" id="ARBA00032024"/>
    </source>
</evidence>
<dbReference type="EC" id="1.1.1.169" evidence="3 12"/>
<evidence type="ECO:0000256" key="2">
    <source>
        <dbReference type="ARBA" id="ARBA00007870"/>
    </source>
</evidence>
<gene>
    <name evidence="15" type="primary">apbA</name>
    <name evidence="16" type="ORF">HLASA_1178</name>
    <name evidence="15" type="ORF">HLASF_1190</name>
</gene>
<name>A0A0F7PAD8_9EURY</name>
<dbReference type="InterPro" id="IPR008927">
    <property type="entry name" value="6-PGluconate_DH-like_C_sf"/>
</dbReference>
<comment type="function">
    <text evidence="12">Catalyzes the NADPH-dependent reduction of ketopantoate into pantoic acid.</text>
</comment>
<comment type="catalytic activity">
    <reaction evidence="10">
        <text>(R)-pantoate + NAD(+) = 2-dehydropantoate + NADH + H(+)</text>
        <dbReference type="Rhea" id="RHEA:61292"/>
        <dbReference type="ChEBI" id="CHEBI:11561"/>
        <dbReference type="ChEBI" id="CHEBI:15378"/>
        <dbReference type="ChEBI" id="CHEBI:15980"/>
        <dbReference type="ChEBI" id="CHEBI:57540"/>
        <dbReference type="ChEBI" id="CHEBI:57945"/>
    </reaction>
    <physiologicalReaction direction="right-to-left" evidence="10">
        <dbReference type="Rhea" id="RHEA:61294"/>
    </physiologicalReaction>
</comment>
<dbReference type="Gene3D" id="1.10.1040.10">
    <property type="entry name" value="N-(1-d-carboxylethyl)-l-norvaline Dehydrogenase, domain 2"/>
    <property type="match status" value="1"/>
</dbReference>
<keyword evidence="6 12" id="KW-0173">Coenzyme A biosynthesis</keyword>
<dbReference type="OrthoDB" id="201845at2157"/>
<dbReference type="STRING" id="1604004.HLASA_1178"/>
<evidence type="ECO:0000256" key="12">
    <source>
        <dbReference type="RuleBase" id="RU362068"/>
    </source>
</evidence>
<evidence type="ECO:0000256" key="4">
    <source>
        <dbReference type="ARBA" id="ARBA00019465"/>
    </source>
</evidence>
<reference evidence="15 18" key="1">
    <citation type="journal article" date="2015" name="ISME J.">
        <title>Elemental sulfur and acetate can support life of a novel strictly anaerobic haloarchaeon.</title>
        <authorList>
            <person name="Sorokin D.Y."/>
            <person name="Kublanov I.V."/>
            <person name="Gavrilov S.N."/>
            <person name="Rojo D."/>
            <person name="Roman P."/>
            <person name="Golyshin P.N."/>
            <person name="Slepak V.Z."/>
            <person name="Smedile F."/>
            <person name="Ferrer M."/>
            <person name="Messina E."/>
            <person name="La Cono V."/>
            <person name="Yakimov M.M."/>
        </authorList>
    </citation>
    <scope>NUCLEOTIDE SEQUENCE [LARGE SCALE GENOMIC DNA]</scope>
    <source>
        <strain evidence="15 18">HSR2</strain>
    </source>
</reference>
<dbReference type="UniPathway" id="UPA00241"/>
<evidence type="ECO:0000259" key="14">
    <source>
        <dbReference type="Pfam" id="PF08546"/>
    </source>
</evidence>